<evidence type="ECO:0000313" key="3">
    <source>
        <dbReference type="Proteomes" id="UP001500979"/>
    </source>
</evidence>
<sequence length="127" mass="14225">MHRPVHFEIHASDVERARNFYSTLFGWKIEQWEDQPYWLIDTGEEGPGINGGLTVREGPQPDREAAKTAFVVTMDVADIDRKTRDAEAAGATVVEPKMPIPGMGWVVYLLDTENNTFGLFQSDENAG</sequence>
<comment type="caution">
    <text evidence="2">The sequence shown here is derived from an EMBL/GenBank/DDBJ whole genome shotgun (WGS) entry which is preliminary data.</text>
</comment>
<dbReference type="PANTHER" id="PTHR33993:SF2">
    <property type="entry name" value="VOC DOMAIN-CONTAINING PROTEIN"/>
    <property type="match status" value="1"/>
</dbReference>
<dbReference type="InterPro" id="IPR053863">
    <property type="entry name" value="Glyoxy/Ble-like_N"/>
</dbReference>
<dbReference type="Proteomes" id="UP001500979">
    <property type="component" value="Unassembled WGS sequence"/>
</dbReference>
<dbReference type="PROSITE" id="PS51819">
    <property type="entry name" value="VOC"/>
    <property type="match status" value="1"/>
</dbReference>
<keyword evidence="3" id="KW-1185">Reference proteome</keyword>
<feature type="domain" description="VOC" evidence="1">
    <location>
        <begin position="3"/>
        <end position="122"/>
    </location>
</feature>
<name>A0ABN3VDJ3_9PSEU</name>
<dbReference type="InterPro" id="IPR029068">
    <property type="entry name" value="Glyas_Bleomycin-R_OHBP_Dase"/>
</dbReference>
<dbReference type="PANTHER" id="PTHR33993">
    <property type="entry name" value="GLYOXALASE-RELATED"/>
    <property type="match status" value="1"/>
</dbReference>
<evidence type="ECO:0000259" key="1">
    <source>
        <dbReference type="PROSITE" id="PS51819"/>
    </source>
</evidence>
<evidence type="ECO:0000313" key="2">
    <source>
        <dbReference type="EMBL" id="GAA2794827.1"/>
    </source>
</evidence>
<gene>
    <name evidence="2" type="ORF">GCM10010470_32220</name>
</gene>
<protein>
    <submittedName>
        <fullName evidence="2">VOC family protein</fullName>
    </submittedName>
</protein>
<accession>A0ABN3VDJ3</accession>
<organism evidence="2 3">
    <name type="scientific">Saccharopolyspora taberi</name>
    <dbReference type="NCBI Taxonomy" id="60895"/>
    <lineage>
        <taxon>Bacteria</taxon>
        <taxon>Bacillati</taxon>
        <taxon>Actinomycetota</taxon>
        <taxon>Actinomycetes</taxon>
        <taxon>Pseudonocardiales</taxon>
        <taxon>Pseudonocardiaceae</taxon>
        <taxon>Saccharopolyspora</taxon>
    </lineage>
</organism>
<dbReference type="CDD" id="cd07247">
    <property type="entry name" value="SgaA_N_like"/>
    <property type="match status" value="1"/>
</dbReference>
<reference evidence="2 3" key="1">
    <citation type="journal article" date="2019" name="Int. J. Syst. Evol. Microbiol.">
        <title>The Global Catalogue of Microorganisms (GCM) 10K type strain sequencing project: providing services to taxonomists for standard genome sequencing and annotation.</title>
        <authorList>
            <consortium name="The Broad Institute Genomics Platform"/>
            <consortium name="The Broad Institute Genome Sequencing Center for Infectious Disease"/>
            <person name="Wu L."/>
            <person name="Ma J."/>
        </authorList>
    </citation>
    <scope>NUCLEOTIDE SEQUENCE [LARGE SCALE GENOMIC DNA]</scope>
    <source>
        <strain evidence="2 3">JCM 9383</strain>
    </source>
</reference>
<dbReference type="EMBL" id="BAAAUX010000014">
    <property type="protein sequence ID" value="GAA2794827.1"/>
    <property type="molecule type" value="Genomic_DNA"/>
</dbReference>
<dbReference type="InterPro" id="IPR037523">
    <property type="entry name" value="VOC_core"/>
</dbReference>
<dbReference type="SUPFAM" id="SSF54593">
    <property type="entry name" value="Glyoxalase/Bleomycin resistance protein/Dihydroxybiphenyl dioxygenase"/>
    <property type="match status" value="1"/>
</dbReference>
<dbReference type="Gene3D" id="3.10.180.10">
    <property type="entry name" value="2,3-Dihydroxybiphenyl 1,2-Dioxygenase, domain 1"/>
    <property type="match status" value="1"/>
</dbReference>
<proteinExistence type="predicted"/>
<dbReference type="InterPro" id="IPR052164">
    <property type="entry name" value="Anthracycline_SecMetBiosynth"/>
</dbReference>
<dbReference type="Pfam" id="PF22677">
    <property type="entry name" value="Ble-like_N"/>
    <property type="match status" value="1"/>
</dbReference>
<dbReference type="RefSeq" id="WP_344680492.1">
    <property type="nucleotide sequence ID" value="NZ_BAAAUX010000014.1"/>
</dbReference>